<dbReference type="FunCoup" id="A0A6J1WIV7">
    <property type="interactions" value="2356"/>
</dbReference>
<organism evidence="7 8">
    <name type="scientific">Galleria mellonella</name>
    <name type="common">Greater wax moth</name>
    <dbReference type="NCBI Taxonomy" id="7137"/>
    <lineage>
        <taxon>Eukaryota</taxon>
        <taxon>Metazoa</taxon>
        <taxon>Ecdysozoa</taxon>
        <taxon>Arthropoda</taxon>
        <taxon>Hexapoda</taxon>
        <taxon>Insecta</taxon>
        <taxon>Pterygota</taxon>
        <taxon>Neoptera</taxon>
        <taxon>Endopterygota</taxon>
        <taxon>Lepidoptera</taxon>
        <taxon>Glossata</taxon>
        <taxon>Ditrysia</taxon>
        <taxon>Pyraloidea</taxon>
        <taxon>Pyralidae</taxon>
        <taxon>Galleriinae</taxon>
        <taxon>Galleria</taxon>
    </lineage>
</organism>
<dbReference type="AlphaFoldDB" id="A0A6J1WIV7"/>
<dbReference type="InParanoid" id="A0A6J1WIV7"/>
<evidence type="ECO:0000313" key="8">
    <source>
        <dbReference type="RefSeq" id="XP_026750523.2"/>
    </source>
</evidence>
<dbReference type="Pfam" id="PF18265">
    <property type="entry name" value="Nas2_N"/>
    <property type="match status" value="1"/>
</dbReference>
<dbReference type="InterPro" id="IPR040815">
    <property type="entry name" value="Nas2_N"/>
</dbReference>
<evidence type="ECO:0000259" key="5">
    <source>
        <dbReference type="Pfam" id="PF13180"/>
    </source>
</evidence>
<evidence type="ECO:0000256" key="1">
    <source>
        <dbReference type="ARBA" id="ARBA00014937"/>
    </source>
</evidence>
<proteinExistence type="predicted"/>
<name>A0A6J1WIV7_GALME</name>
<dbReference type="Proteomes" id="UP001652740">
    <property type="component" value="Unplaced"/>
</dbReference>
<evidence type="ECO:0000256" key="3">
    <source>
        <dbReference type="ARBA" id="ARBA00030007"/>
    </source>
</evidence>
<dbReference type="Pfam" id="PF13180">
    <property type="entry name" value="PDZ_2"/>
    <property type="match status" value="1"/>
</dbReference>
<reference evidence="8" key="1">
    <citation type="submission" date="2025-08" db="UniProtKB">
        <authorList>
            <consortium name="RefSeq"/>
        </authorList>
    </citation>
    <scope>IDENTIFICATION</scope>
    <source>
        <tissue evidence="8">Whole larvae</tissue>
    </source>
</reference>
<dbReference type="InterPro" id="IPR035269">
    <property type="entry name" value="PSMD9"/>
</dbReference>
<dbReference type="KEGG" id="gmw:113511125"/>
<dbReference type="PANTHER" id="PTHR12651:SF1">
    <property type="entry name" value="26S PROTEASOME NON-ATPASE REGULATORY SUBUNIT 9"/>
    <property type="match status" value="1"/>
</dbReference>
<dbReference type="GO" id="GO:0005634">
    <property type="term" value="C:nucleus"/>
    <property type="evidence" value="ECO:0007669"/>
    <property type="project" value="TreeGrafter"/>
</dbReference>
<keyword evidence="7" id="KW-1185">Reference proteome</keyword>
<feature type="compositionally biased region" description="Polar residues" evidence="4">
    <location>
        <begin position="101"/>
        <end position="110"/>
    </location>
</feature>
<accession>A0A6J1WIV7</accession>
<evidence type="ECO:0000259" key="6">
    <source>
        <dbReference type="Pfam" id="PF18265"/>
    </source>
</evidence>
<keyword evidence="2" id="KW-0143">Chaperone</keyword>
<feature type="domain" description="PDZ" evidence="5">
    <location>
        <begin position="159"/>
        <end position="229"/>
    </location>
</feature>
<dbReference type="GO" id="GO:0070682">
    <property type="term" value="P:proteasome regulatory particle assembly"/>
    <property type="evidence" value="ECO:0007669"/>
    <property type="project" value="InterPro"/>
</dbReference>
<dbReference type="GO" id="GO:0000502">
    <property type="term" value="C:proteasome complex"/>
    <property type="evidence" value="ECO:0007669"/>
    <property type="project" value="UniProtKB-KW"/>
</dbReference>
<feature type="domain" description="Nas2 N-terminal" evidence="6">
    <location>
        <begin position="15"/>
        <end position="90"/>
    </location>
</feature>
<evidence type="ECO:0000256" key="2">
    <source>
        <dbReference type="ARBA" id="ARBA00023186"/>
    </source>
</evidence>
<protein>
    <recommendedName>
        <fullName evidence="1">26S proteasome non-ATPase regulatory subunit 9</fullName>
    </recommendedName>
    <alternativeName>
        <fullName evidence="3">26S proteasome regulatory subunit p27</fullName>
    </alternativeName>
</protein>
<keyword evidence="8" id="KW-0647">Proteasome</keyword>
<dbReference type="InterPro" id="IPR001478">
    <property type="entry name" value="PDZ"/>
</dbReference>
<feature type="region of interest" description="Disordered" evidence="4">
    <location>
        <begin position="98"/>
        <end position="151"/>
    </location>
</feature>
<dbReference type="GeneID" id="113511125"/>
<dbReference type="Gene3D" id="2.30.42.10">
    <property type="match status" value="1"/>
</dbReference>
<dbReference type="PANTHER" id="PTHR12651">
    <property type="entry name" value="26S PROTEASOME NON-ATPASE REGULATORY SUBUNIT 9"/>
    <property type="match status" value="1"/>
</dbReference>
<sequence>MVTCTLETPRDKAMRLVREKDKIEQEIAEWNAVLNANNIGMREPLVDSEGFPRNDIDVARVRHARHRIICLQNDHKDKMKEIEVALDEFYAGGRADGAGPSNMNVHQPNANGHVPNGHIPNGHGSNGYLPNGHASNGVANGEAHQPPPRNEASIEQQVTPIALVVNVCEGSPADLAGLRSDDAIIQFGSLNSRNTEEPSLAPMEELVTHSIGRRIQVKVKRGNSVLNLVVVPRPWQSDDNRQSLLGANLRRITN</sequence>
<evidence type="ECO:0000256" key="4">
    <source>
        <dbReference type="SAM" id="MobiDB-lite"/>
    </source>
</evidence>
<dbReference type="InterPro" id="IPR036034">
    <property type="entry name" value="PDZ_sf"/>
</dbReference>
<dbReference type="Gene3D" id="6.10.140.1710">
    <property type="match status" value="1"/>
</dbReference>
<dbReference type="RefSeq" id="XP_026750523.2">
    <property type="nucleotide sequence ID" value="XM_026894722.3"/>
</dbReference>
<dbReference type="GO" id="GO:0005737">
    <property type="term" value="C:cytoplasm"/>
    <property type="evidence" value="ECO:0007669"/>
    <property type="project" value="TreeGrafter"/>
</dbReference>
<dbReference type="SUPFAM" id="SSF50156">
    <property type="entry name" value="PDZ domain-like"/>
    <property type="match status" value="1"/>
</dbReference>
<gene>
    <name evidence="8" type="primary">LOC113511125</name>
</gene>
<evidence type="ECO:0000313" key="7">
    <source>
        <dbReference type="Proteomes" id="UP001652740"/>
    </source>
</evidence>